<accession>A0AAV0GNC0</accession>
<sequence>MLYFCPAKPQPPKKAPDLRPISSFPPSSSSSSLCLSFSLSEQSRTFSRRNLVTKDCCQMTGCRRKSPAMSALASRSMLLPLLLLIHSFPASVSAQRRGSGSASPWQTLSGNSPIVVARGGFSGLVPDSSNAAYQLTLLTSAPDVVFWCDLQLSQDAFGFCLPDVTLGNSTDISQLYPGRQSTYTVNGVRQTGWFSLDFNTTSLSTVSLMQGVYSRSPNFDSNLFPILSPDDVAALKPAGLWLNVQHDAFYSQHNLSMRSYVLAASRRFVINYISSPEVGFLRSIASRFNPKITKLFFRFNAPSDVEPSTNQTYGSLLSNLKFIKTFASGILVPKTYIWPLDASNYLQPSTTLVSDAHKAGLEVVASDFNNDAVLSYNYSYDPVTEYLQFVDNGQFSVDGVLSDFPITPSAAFNCYAHMGHNASDKVNTLVITKNGASGDYPPCTDLAYRKAISDGADVIDCPIQISQDGVPFCQSSINLIDTTQAAETLTSFSTSVPELKGDGIYTFSLNWSQIQDLTPVISTPFPSYQLVRNPKERNAGKLVSLADFLGMAKDAGALSGVLINIENAAYLMEKQGLAVLDAVETELTKAGYHNQTALKIMVQSTNSSVLMKLKDKKQYELVYAVDETIGGADPSAVSDIKNFAHSVVISKQSVFPQNDAFVTRMTDVITKLQNADLPVYVQTFSNEFASQPWDFFADINVELNTYISTTNISGVITDFPQTPNRYKKNRCLTQLDNVPPYMASVQAGSLLGLIQPPSLPPAQAPNPALTEDDVSEAPLPPVGVKPTSESPPGGGATPPGSGSGQPRGAAAGFMATVVAVFFTLLSLLLL</sequence>
<comment type="caution">
    <text evidence="11">The sequence shown here is derived from an EMBL/GenBank/DDBJ whole genome shotgun (WGS) entry which is preliminary data.</text>
</comment>
<dbReference type="InterPro" id="IPR017946">
    <property type="entry name" value="PLC-like_Pdiesterase_TIM-brl"/>
</dbReference>
<dbReference type="CDD" id="cd08603">
    <property type="entry name" value="GDPD_SHV3_repeat_1"/>
    <property type="match status" value="1"/>
</dbReference>
<evidence type="ECO:0000313" key="11">
    <source>
        <dbReference type="EMBL" id="CAI0373989.1"/>
    </source>
</evidence>
<keyword evidence="9" id="KW-1133">Transmembrane helix</keyword>
<keyword evidence="9" id="KW-0812">Transmembrane</keyword>
<feature type="domain" description="GP-PDE" evidence="10">
    <location>
        <begin position="428"/>
        <end position="727"/>
    </location>
</feature>
<keyword evidence="4" id="KW-0319">Glycerol metabolism</keyword>
<protein>
    <recommendedName>
        <fullName evidence="2">glycerophosphodiester phosphodiesterase</fullName>
        <ecNumber evidence="2">3.1.4.46</ecNumber>
    </recommendedName>
</protein>
<proteinExistence type="inferred from homology"/>
<evidence type="ECO:0000256" key="3">
    <source>
        <dbReference type="ARBA" id="ARBA00022729"/>
    </source>
</evidence>
<dbReference type="Proteomes" id="UP001154282">
    <property type="component" value="Unassembled WGS sequence"/>
</dbReference>
<evidence type="ECO:0000256" key="6">
    <source>
        <dbReference type="ARBA" id="ARBA00023180"/>
    </source>
</evidence>
<dbReference type="SUPFAM" id="SSF51695">
    <property type="entry name" value="PLC-like phosphodiesterases"/>
    <property type="match status" value="2"/>
</dbReference>
<gene>
    <name evidence="11" type="ORF">LITE_LOCUS4</name>
</gene>
<dbReference type="PROSITE" id="PS51704">
    <property type="entry name" value="GP_PDE"/>
    <property type="match status" value="2"/>
</dbReference>
<dbReference type="CDD" id="cd08604">
    <property type="entry name" value="GDPD_SHV3_repeat_2"/>
    <property type="match status" value="1"/>
</dbReference>
<dbReference type="FunFam" id="3.20.20.190:FF:000011">
    <property type="entry name" value="Glycerophosphodiester phosphodiesterase GDPDL3"/>
    <property type="match status" value="1"/>
</dbReference>
<organism evidence="11 12">
    <name type="scientific">Linum tenue</name>
    <dbReference type="NCBI Taxonomy" id="586396"/>
    <lineage>
        <taxon>Eukaryota</taxon>
        <taxon>Viridiplantae</taxon>
        <taxon>Streptophyta</taxon>
        <taxon>Embryophyta</taxon>
        <taxon>Tracheophyta</taxon>
        <taxon>Spermatophyta</taxon>
        <taxon>Magnoliopsida</taxon>
        <taxon>eudicotyledons</taxon>
        <taxon>Gunneridae</taxon>
        <taxon>Pentapetalae</taxon>
        <taxon>rosids</taxon>
        <taxon>fabids</taxon>
        <taxon>Malpighiales</taxon>
        <taxon>Linaceae</taxon>
        <taxon>Linum</taxon>
    </lineage>
</organism>
<comment type="catalytic activity">
    <reaction evidence="7">
        <text>a sn-glycero-3-phosphodiester + H2O = an alcohol + sn-glycerol 3-phosphate + H(+)</text>
        <dbReference type="Rhea" id="RHEA:12969"/>
        <dbReference type="ChEBI" id="CHEBI:15377"/>
        <dbReference type="ChEBI" id="CHEBI:15378"/>
        <dbReference type="ChEBI" id="CHEBI:30879"/>
        <dbReference type="ChEBI" id="CHEBI:57597"/>
        <dbReference type="ChEBI" id="CHEBI:83408"/>
        <dbReference type="EC" id="3.1.4.46"/>
    </reaction>
</comment>
<feature type="region of interest" description="Disordered" evidence="8">
    <location>
        <begin position="761"/>
        <end position="808"/>
    </location>
</feature>
<evidence type="ECO:0000256" key="4">
    <source>
        <dbReference type="ARBA" id="ARBA00022798"/>
    </source>
</evidence>
<dbReference type="EMBL" id="CAMGYJ010000002">
    <property type="protein sequence ID" value="CAI0373989.1"/>
    <property type="molecule type" value="Genomic_DNA"/>
</dbReference>
<dbReference type="EC" id="3.1.4.46" evidence="2"/>
<evidence type="ECO:0000256" key="8">
    <source>
        <dbReference type="SAM" id="MobiDB-lite"/>
    </source>
</evidence>
<dbReference type="GO" id="GO:0006629">
    <property type="term" value="P:lipid metabolic process"/>
    <property type="evidence" value="ECO:0007669"/>
    <property type="project" value="InterPro"/>
</dbReference>
<dbReference type="Gene3D" id="3.20.20.190">
    <property type="entry name" value="Phosphatidylinositol (PI) phosphodiesterase"/>
    <property type="match status" value="2"/>
</dbReference>
<dbReference type="PANTHER" id="PTHR43620:SF7">
    <property type="entry name" value="GLYCEROPHOSPHODIESTER PHOSPHODIESTERASE GDPD5-RELATED"/>
    <property type="match status" value="1"/>
</dbReference>
<dbReference type="GO" id="GO:0006071">
    <property type="term" value="P:glycerol metabolic process"/>
    <property type="evidence" value="ECO:0007669"/>
    <property type="project" value="UniProtKB-KW"/>
</dbReference>
<dbReference type="GO" id="GO:0008889">
    <property type="term" value="F:glycerophosphodiester phosphodiesterase activity"/>
    <property type="evidence" value="ECO:0007669"/>
    <property type="project" value="UniProtKB-EC"/>
</dbReference>
<feature type="region of interest" description="Disordered" evidence="8">
    <location>
        <begin position="8"/>
        <end position="30"/>
    </location>
</feature>
<feature type="domain" description="GP-PDE" evidence="10">
    <location>
        <begin position="113"/>
        <end position="412"/>
    </location>
</feature>
<evidence type="ECO:0000259" key="10">
    <source>
        <dbReference type="PROSITE" id="PS51704"/>
    </source>
</evidence>
<keyword evidence="6" id="KW-0325">Glycoprotein</keyword>
<name>A0AAV0GNC0_9ROSI</name>
<dbReference type="Pfam" id="PF03009">
    <property type="entry name" value="GDPD"/>
    <property type="match status" value="1"/>
</dbReference>
<evidence type="ECO:0000256" key="1">
    <source>
        <dbReference type="ARBA" id="ARBA00007277"/>
    </source>
</evidence>
<dbReference type="PANTHER" id="PTHR43620">
    <property type="entry name" value="GLYCEROPHOSPHORYL DIESTER PHOSPHODIESTERASE"/>
    <property type="match status" value="1"/>
</dbReference>
<evidence type="ECO:0000256" key="5">
    <source>
        <dbReference type="ARBA" id="ARBA00022801"/>
    </source>
</evidence>
<evidence type="ECO:0000256" key="7">
    <source>
        <dbReference type="ARBA" id="ARBA00047512"/>
    </source>
</evidence>
<reference evidence="11" key="1">
    <citation type="submission" date="2022-08" db="EMBL/GenBank/DDBJ databases">
        <authorList>
            <person name="Gutierrez-Valencia J."/>
        </authorList>
    </citation>
    <scope>NUCLEOTIDE SEQUENCE</scope>
</reference>
<comment type="similarity">
    <text evidence="1">Belongs to the glycerophosphoryl diester phosphodiesterase family.</text>
</comment>
<dbReference type="FunFam" id="3.20.20.190:FF:000013">
    <property type="entry name" value="Glycerophosphodiester phosphodiesterase GDPDL3"/>
    <property type="match status" value="1"/>
</dbReference>
<feature type="transmembrane region" description="Helical" evidence="9">
    <location>
        <begin position="808"/>
        <end position="829"/>
    </location>
</feature>
<feature type="compositionally biased region" description="Gly residues" evidence="8">
    <location>
        <begin position="792"/>
        <end position="805"/>
    </location>
</feature>
<dbReference type="InterPro" id="IPR030395">
    <property type="entry name" value="GP_PDE_dom"/>
</dbReference>
<evidence type="ECO:0000256" key="9">
    <source>
        <dbReference type="SAM" id="Phobius"/>
    </source>
</evidence>
<keyword evidence="3" id="KW-0732">Signal</keyword>
<evidence type="ECO:0000313" key="12">
    <source>
        <dbReference type="Proteomes" id="UP001154282"/>
    </source>
</evidence>
<keyword evidence="9" id="KW-0472">Membrane</keyword>
<keyword evidence="12" id="KW-1185">Reference proteome</keyword>
<evidence type="ECO:0000256" key="2">
    <source>
        <dbReference type="ARBA" id="ARBA00012247"/>
    </source>
</evidence>
<dbReference type="AlphaFoldDB" id="A0AAV0GNC0"/>
<keyword evidence="5" id="KW-0378">Hydrolase</keyword>